<dbReference type="Gene3D" id="3.90.79.10">
    <property type="entry name" value="Nucleoside Triphosphate Pyrophosphohydrolase"/>
    <property type="match status" value="1"/>
</dbReference>
<evidence type="ECO:0000256" key="3">
    <source>
        <dbReference type="ARBA" id="ARBA00022723"/>
    </source>
</evidence>
<name>A0A4Y9EL39_9SPHN</name>
<evidence type="ECO:0000313" key="9">
    <source>
        <dbReference type="Proteomes" id="UP000297737"/>
    </source>
</evidence>
<evidence type="ECO:0000256" key="1">
    <source>
        <dbReference type="ARBA" id="ARBA00001936"/>
    </source>
</evidence>
<dbReference type="PANTHER" id="PTHR12318:SF0">
    <property type="entry name" value="ACYL-COENZYME A DIPHOSPHATASE NUDT19"/>
    <property type="match status" value="1"/>
</dbReference>
<dbReference type="Proteomes" id="UP000297737">
    <property type="component" value="Unassembled WGS sequence"/>
</dbReference>
<comment type="cofactor">
    <cofactor evidence="1">
        <name>Mn(2+)</name>
        <dbReference type="ChEBI" id="CHEBI:29035"/>
    </cofactor>
</comment>
<dbReference type="EMBL" id="SIHO01000003">
    <property type="protein sequence ID" value="TFU01512.1"/>
    <property type="molecule type" value="Genomic_DNA"/>
</dbReference>
<evidence type="ECO:0000259" key="7">
    <source>
        <dbReference type="PROSITE" id="PS51462"/>
    </source>
</evidence>
<feature type="domain" description="Nudix hydrolase" evidence="7">
    <location>
        <begin position="2"/>
        <end position="195"/>
    </location>
</feature>
<dbReference type="SUPFAM" id="SSF55811">
    <property type="entry name" value="Nudix"/>
    <property type="match status" value="1"/>
</dbReference>
<accession>A0A4Y9EL39</accession>
<dbReference type="PROSITE" id="PS51462">
    <property type="entry name" value="NUDIX"/>
    <property type="match status" value="1"/>
</dbReference>
<evidence type="ECO:0000256" key="4">
    <source>
        <dbReference type="ARBA" id="ARBA00022801"/>
    </source>
</evidence>
<reference evidence="8 9" key="1">
    <citation type="submission" date="2019-02" db="EMBL/GenBank/DDBJ databases">
        <title>Polymorphobacter sp. isolated from the lake at the Tibet of China.</title>
        <authorList>
            <person name="Li A."/>
        </authorList>
    </citation>
    <scope>NUCLEOTIDE SEQUENCE [LARGE SCALE GENOMIC DNA]</scope>
    <source>
        <strain evidence="8 9">DJ1R-1</strain>
    </source>
</reference>
<evidence type="ECO:0000256" key="5">
    <source>
        <dbReference type="ARBA" id="ARBA00022842"/>
    </source>
</evidence>
<proteinExistence type="predicted"/>
<dbReference type="AlphaFoldDB" id="A0A4Y9EL39"/>
<dbReference type="CDD" id="cd18870">
    <property type="entry name" value="NUDIX_AcylCoAdiphos_Nudt19"/>
    <property type="match status" value="1"/>
</dbReference>
<dbReference type="InterPro" id="IPR039121">
    <property type="entry name" value="NUDT19"/>
</dbReference>
<dbReference type="GO" id="GO:0046872">
    <property type="term" value="F:metal ion binding"/>
    <property type="evidence" value="ECO:0007669"/>
    <property type="project" value="UniProtKB-KW"/>
</dbReference>
<dbReference type="PANTHER" id="PTHR12318">
    <property type="entry name" value="TESTOSTERONE-REGULATED PROTEIN RP2"/>
    <property type="match status" value="1"/>
</dbReference>
<dbReference type="InterPro" id="IPR000086">
    <property type="entry name" value="NUDIX_hydrolase_dom"/>
</dbReference>
<sequence>MRPKDAATVLIIRRDTGAPRVLMGRRHRGNAFMPDKWVFPGGRIDLCDYRGAAARELADDVATALARTTNAARAAVLPRALAMAAVRETFEETGLLLGQPVSGITPGRGAWRDFRAAGVLPDLKPLRFVARAITPPGRTRRFDARFFVADARALVSLDPGTGSGELDELAWFDWDAALELDLPSITRAILHEVAARENEPERPIPFHSFTRGGHRLGTV</sequence>
<dbReference type="GO" id="GO:0016818">
    <property type="term" value="F:hydrolase activity, acting on acid anhydrides, in phosphorus-containing anhydrides"/>
    <property type="evidence" value="ECO:0007669"/>
    <property type="project" value="InterPro"/>
</dbReference>
<evidence type="ECO:0000313" key="8">
    <source>
        <dbReference type="EMBL" id="TFU01512.1"/>
    </source>
</evidence>
<dbReference type="OrthoDB" id="7183442at2"/>
<keyword evidence="5" id="KW-0460">Magnesium</keyword>
<keyword evidence="3" id="KW-0479">Metal-binding</keyword>
<keyword evidence="6" id="KW-0464">Manganese</keyword>
<comment type="caution">
    <text evidence="8">The sequence shown here is derived from an EMBL/GenBank/DDBJ whole genome shotgun (WGS) entry which is preliminary data.</text>
</comment>
<organism evidence="8 9">
    <name type="scientific">Glacieibacterium arshaanense</name>
    <dbReference type="NCBI Taxonomy" id="2511025"/>
    <lineage>
        <taxon>Bacteria</taxon>
        <taxon>Pseudomonadati</taxon>
        <taxon>Pseudomonadota</taxon>
        <taxon>Alphaproteobacteria</taxon>
        <taxon>Sphingomonadales</taxon>
        <taxon>Sphingosinicellaceae</taxon>
        <taxon>Glacieibacterium</taxon>
    </lineage>
</organism>
<keyword evidence="9" id="KW-1185">Reference proteome</keyword>
<protein>
    <submittedName>
        <fullName evidence="8">NUDIX hydrolase</fullName>
    </submittedName>
</protein>
<gene>
    <name evidence="8" type="ORF">EUV02_13290</name>
</gene>
<evidence type="ECO:0000256" key="2">
    <source>
        <dbReference type="ARBA" id="ARBA00001946"/>
    </source>
</evidence>
<dbReference type="Pfam" id="PF00293">
    <property type="entry name" value="NUDIX"/>
    <property type="match status" value="1"/>
</dbReference>
<dbReference type="InterPro" id="IPR015797">
    <property type="entry name" value="NUDIX_hydrolase-like_dom_sf"/>
</dbReference>
<evidence type="ECO:0000256" key="6">
    <source>
        <dbReference type="ARBA" id="ARBA00023211"/>
    </source>
</evidence>
<comment type="cofactor">
    <cofactor evidence="2">
        <name>Mg(2+)</name>
        <dbReference type="ChEBI" id="CHEBI:18420"/>
    </cofactor>
</comment>
<keyword evidence="4 8" id="KW-0378">Hydrolase</keyword>